<accession>A0A6A6E2H1</accession>
<proteinExistence type="predicted"/>
<gene>
    <name evidence="1" type="ORF">K469DRAFT_780277</name>
</gene>
<protein>
    <submittedName>
        <fullName evidence="1">Uncharacterized protein</fullName>
    </submittedName>
</protein>
<sequence length="106" mass="12065">ALKTSERCLLRRALALPIRSLLLSATWDHRTTRLVTVVIITASTISSVTRPKKRKRTATTTTMMMMMRAMMEIVIRTRTRTRRPALALVRTIKTIVTTRTIRATGI</sequence>
<feature type="non-terminal residue" evidence="1">
    <location>
        <position position="1"/>
    </location>
</feature>
<evidence type="ECO:0000313" key="2">
    <source>
        <dbReference type="Proteomes" id="UP000800200"/>
    </source>
</evidence>
<keyword evidence="2" id="KW-1185">Reference proteome</keyword>
<reference evidence="1" key="1">
    <citation type="journal article" date="2020" name="Stud. Mycol.">
        <title>101 Dothideomycetes genomes: a test case for predicting lifestyles and emergence of pathogens.</title>
        <authorList>
            <person name="Haridas S."/>
            <person name="Albert R."/>
            <person name="Binder M."/>
            <person name="Bloem J."/>
            <person name="Labutti K."/>
            <person name="Salamov A."/>
            <person name="Andreopoulos B."/>
            <person name="Baker S."/>
            <person name="Barry K."/>
            <person name="Bills G."/>
            <person name="Bluhm B."/>
            <person name="Cannon C."/>
            <person name="Castanera R."/>
            <person name="Culley D."/>
            <person name="Daum C."/>
            <person name="Ezra D."/>
            <person name="Gonzalez J."/>
            <person name="Henrissat B."/>
            <person name="Kuo A."/>
            <person name="Liang C."/>
            <person name="Lipzen A."/>
            <person name="Lutzoni F."/>
            <person name="Magnuson J."/>
            <person name="Mondo S."/>
            <person name="Nolan M."/>
            <person name="Ohm R."/>
            <person name="Pangilinan J."/>
            <person name="Park H.-J."/>
            <person name="Ramirez L."/>
            <person name="Alfaro M."/>
            <person name="Sun H."/>
            <person name="Tritt A."/>
            <person name="Yoshinaga Y."/>
            <person name="Zwiers L.-H."/>
            <person name="Turgeon B."/>
            <person name="Goodwin S."/>
            <person name="Spatafora J."/>
            <person name="Crous P."/>
            <person name="Grigoriev I."/>
        </authorList>
    </citation>
    <scope>NUCLEOTIDE SEQUENCE</scope>
    <source>
        <strain evidence="1">CBS 207.26</strain>
    </source>
</reference>
<dbReference type="AlphaFoldDB" id="A0A6A6E2H1"/>
<evidence type="ECO:0000313" key="1">
    <source>
        <dbReference type="EMBL" id="KAF2184779.1"/>
    </source>
</evidence>
<dbReference type="EMBL" id="ML994636">
    <property type="protein sequence ID" value="KAF2184779.1"/>
    <property type="molecule type" value="Genomic_DNA"/>
</dbReference>
<name>A0A6A6E2H1_9PEZI</name>
<dbReference type="Proteomes" id="UP000800200">
    <property type="component" value="Unassembled WGS sequence"/>
</dbReference>
<organism evidence="1 2">
    <name type="scientific">Zopfia rhizophila CBS 207.26</name>
    <dbReference type="NCBI Taxonomy" id="1314779"/>
    <lineage>
        <taxon>Eukaryota</taxon>
        <taxon>Fungi</taxon>
        <taxon>Dikarya</taxon>
        <taxon>Ascomycota</taxon>
        <taxon>Pezizomycotina</taxon>
        <taxon>Dothideomycetes</taxon>
        <taxon>Dothideomycetes incertae sedis</taxon>
        <taxon>Zopfiaceae</taxon>
        <taxon>Zopfia</taxon>
    </lineage>
</organism>